<accession>F6HIG3</accession>
<name>F6HIG3_VITVI</name>
<sequence>MLVKAMAGTSVFDHGFKGYQILDRTETGGEENGSWRTFSRRKRGPYNMVTSLSYRQERAKKRQIFLQSYKLTTIDSTLGGSKNSYKLKRVMIKVKAVVVSIVSISRIGSWKSCNSRSAICASSPTSAAKCF</sequence>
<keyword evidence="2" id="KW-1185">Reference proteome</keyword>
<dbReference type="OrthoDB" id="1931227at2759"/>
<dbReference type="PaxDb" id="29760-VIT_12s0059g01720.t01"/>
<evidence type="ECO:0000313" key="2">
    <source>
        <dbReference type="Proteomes" id="UP000009183"/>
    </source>
</evidence>
<gene>
    <name evidence="1" type="ordered locus">VIT_12s0059g01720</name>
</gene>
<organism evidence="1 2">
    <name type="scientific">Vitis vinifera</name>
    <name type="common">Grape</name>
    <dbReference type="NCBI Taxonomy" id="29760"/>
    <lineage>
        <taxon>Eukaryota</taxon>
        <taxon>Viridiplantae</taxon>
        <taxon>Streptophyta</taxon>
        <taxon>Embryophyta</taxon>
        <taxon>Tracheophyta</taxon>
        <taxon>Spermatophyta</taxon>
        <taxon>Magnoliopsida</taxon>
        <taxon>eudicotyledons</taxon>
        <taxon>Gunneridae</taxon>
        <taxon>Pentapetalae</taxon>
        <taxon>rosids</taxon>
        <taxon>Vitales</taxon>
        <taxon>Vitaceae</taxon>
        <taxon>Viteae</taxon>
        <taxon>Vitis</taxon>
    </lineage>
</organism>
<dbReference type="HOGENOM" id="CLU_152224_0_0_1"/>
<evidence type="ECO:0000313" key="1">
    <source>
        <dbReference type="EMBL" id="CCB52009.1"/>
    </source>
</evidence>
<dbReference type="Proteomes" id="UP000009183">
    <property type="component" value="Chromosome 12"/>
</dbReference>
<proteinExistence type="predicted"/>
<dbReference type="ExpressionAtlas" id="F6HIG3">
    <property type="expression patterns" value="baseline and differential"/>
</dbReference>
<dbReference type="AlphaFoldDB" id="F6HIG3"/>
<protein>
    <submittedName>
        <fullName evidence="1">Uncharacterized protein</fullName>
    </submittedName>
</protein>
<dbReference type="EMBL" id="FN595765">
    <property type="protein sequence ID" value="CCB52009.1"/>
    <property type="molecule type" value="Genomic_DNA"/>
</dbReference>
<dbReference type="InParanoid" id="F6HIG3"/>
<reference evidence="2" key="1">
    <citation type="journal article" date="2007" name="Nature">
        <title>The grapevine genome sequence suggests ancestral hexaploidization in major angiosperm phyla.</title>
        <authorList>
            <consortium name="The French-Italian Public Consortium for Grapevine Genome Characterization."/>
            <person name="Jaillon O."/>
            <person name="Aury J.-M."/>
            <person name="Noel B."/>
            <person name="Policriti A."/>
            <person name="Clepet C."/>
            <person name="Casagrande A."/>
            <person name="Choisne N."/>
            <person name="Aubourg S."/>
            <person name="Vitulo N."/>
            <person name="Jubin C."/>
            <person name="Vezzi A."/>
            <person name="Legeai F."/>
            <person name="Hugueney P."/>
            <person name="Dasilva C."/>
            <person name="Horner D."/>
            <person name="Mica E."/>
            <person name="Jublot D."/>
            <person name="Poulain J."/>
            <person name="Bruyere C."/>
            <person name="Billault A."/>
            <person name="Segurens B."/>
            <person name="Gouyvenoux M."/>
            <person name="Ugarte E."/>
            <person name="Cattonaro F."/>
            <person name="Anthouard V."/>
            <person name="Vico V."/>
            <person name="Del Fabbro C."/>
            <person name="Alaux M."/>
            <person name="Di Gaspero G."/>
            <person name="Dumas V."/>
            <person name="Felice N."/>
            <person name="Paillard S."/>
            <person name="Juman I."/>
            <person name="Moroldo M."/>
            <person name="Scalabrin S."/>
            <person name="Canaguier A."/>
            <person name="Le Clainche I."/>
            <person name="Malacrida G."/>
            <person name="Durand E."/>
            <person name="Pesole G."/>
            <person name="Laucou V."/>
            <person name="Chatelet P."/>
            <person name="Merdinoglu D."/>
            <person name="Delledonne M."/>
            <person name="Pezzotti M."/>
            <person name="Lecharny A."/>
            <person name="Scarpelli C."/>
            <person name="Artiguenave F."/>
            <person name="Pe M.E."/>
            <person name="Valle G."/>
            <person name="Morgante M."/>
            <person name="Caboche M."/>
            <person name="Adam-Blondon A.-F."/>
            <person name="Weissenbach J."/>
            <person name="Quetier F."/>
            <person name="Wincker P."/>
        </authorList>
    </citation>
    <scope>NUCLEOTIDE SEQUENCE [LARGE SCALE GENOMIC DNA]</scope>
    <source>
        <strain evidence="2">cv. Pinot noir / PN40024</strain>
    </source>
</reference>
<dbReference type="eggNOG" id="ENOG502SA9W">
    <property type="taxonomic scope" value="Eukaryota"/>
</dbReference>